<organism evidence="1 2">
    <name type="scientific">Phytophthora infestans</name>
    <name type="common">Potato late blight agent</name>
    <name type="synonym">Botrytis infestans</name>
    <dbReference type="NCBI Taxonomy" id="4787"/>
    <lineage>
        <taxon>Eukaryota</taxon>
        <taxon>Sar</taxon>
        <taxon>Stramenopiles</taxon>
        <taxon>Oomycota</taxon>
        <taxon>Peronosporomycetes</taxon>
        <taxon>Peronosporales</taxon>
        <taxon>Peronosporaceae</taxon>
        <taxon>Phytophthora</taxon>
    </lineage>
</organism>
<reference evidence="1" key="1">
    <citation type="submission" date="2020-04" db="EMBL/GenBank/DDBJ databases">
        <title>Hybrid Assembly of Korean Phytophthora infestans isolates.</title>
        <authorList>
            <person name="Prokchorchik M."/>
            <person name="Lee Y."/>
            <person name="Seo J."/>
            <person name="Cho J.-H."/>
            <person name="Park Y.-E."/>
            <person name="Jang D.-C."/>
            <person name="Im J.-S."/>
            <person name="Choi J.-G."/>
            <person name="Park H.-J."/>
            <person name="Lee G.-B."/>
            <person name="Lee Y.-G."/>
            <person name="Hong S.-Y."/>
            <person name="Cho K."/>
            <person name="Sohn K.H."/>
        </authorList>
    </citation>
    <scope>NUCLEOTIDE SEQUENCE</scope>
    <source>
        <strain evidence="1">KR_1_A1</strain>
    </source>
</reference>
<dbReference type="AlphaFoldDB" id="A0A833VUH5"/>
<sequence>NDDSVVGHVLGVTNSVTYDVKDPTPDGAHHCMAVIFHAAGVIHSVTATKHLVETMIVVGHAFGVINSVTYDVKDLIPRQEVNAVAYSNARLAVYIYGGCHIMLLGVIQQRHPQAPGRRNDDVVGHVCVINSVTYDVKDLTPDKKSYAVAYSITVTYDVKNLAHDNKSNAVEYRATSTWP</sequence>
<gene>
    <name evidence="1" type="ORF">GN244_ATG19007</name>
</gene>
<comment type="caution">
    <text evidence="1">The sequence shown here is derived from an EMBL/GenBank/DDBJ whole genome shotgun (WGS) entry which is preliminary data.</text>
</comment>
<name>A0A833VUH5_PHYIN</name>
<dbReference type="Proteomes" id="UP000602510">
    <property type="component" value="Unassembled WGS sequence"/>
</dbReference>
<accession>A0A833VUH5</accession>
<feature type="non-terminal residue" evidence="1">
    <location>
        <position position="1"/>
    </location>
</feature>
<evidence type="ECO:0000313" key="1">
    <source>
        <dbReference type="EMBL" id="KAF4029269.1"/>
    </source>
</evidence>
<proteinExistence type="predicted"/>
<dbReference type="EMBL" id="WSZM01000851">
    <property type="protein sequence ID" value="KAF4029269.1"/>
    <property type="molecule type" value="Genomic_DNA"/>
</dbReference>
<evidence type="ECO:0000313" key="2">
    <source>
        <dbReference type="Proteomes" id="UP000602510"/>
    </source>
</evidence>
<protein>
    <submittedName>
        <fullName evidence="1">Uncharacterized protein</fullName>
    </submittedName>
</protein>
<keyword evidence="2" id="KW-1185">Reference proteome</keyword>